<name>A0A1N6X7R5_9GAMM</name>
<evidence type="ECO:0000313" key="3">
    <source>
        <dbReference type="EMBL" id="SIQ98365.1"/>
    </source>
</evidence>
<dbReference type="Proteomes" id="UP000186895">
    <property type="component" value="Unassembled WGS sequence"/>
</dbReference>
<accession>A0A1N6X7R5</accession>
<sequence length="400" mass="41050">MKQVFKIAPLALAVAAFSMPSLANDHGSDGHKGPGKHKEGASLSKKVHVSKHVDYKGEVDIDGRIRVDSLGMAIVDLKQETIKNESLVDRVDNNATIGDEVLGRARGNIGVNISAGDNNVQSNSAALAAADASFAFGSADAEVFVDQTSTENVTYFIGTMNNAGISGSALANARGNIGVNVAAGAVNVQSNAFGGSVASGSMGEATSSVKQSTTNNTTNTLPEEAFEVVTTNFSVDGTLNGSYEGGGLGSYDTVGSSIDGTAVQTSAVYPEMWMDDGEHDNGDTSELVGHLDFDTENPSGGVFEFDVNGNVIPDSDQGNLQFTEAGLQSLGGTLSGSVDHLISKEYTRHENNASMSGGVLNSARGNIGVNVTAGANNLQNNSLALSRLNVAGAVDPTPGE</sequence>
<evidence type="ECO:0008006" key="5">
    <source>
        <dbReference type="Google" id="ProtNLM"/>
    </source>
</evidence>
<dbReference type="STRING" id="49186.SAMN05421647_1133"/>
<organism evidence="3 4">
    <name type="scientific">Marinobacterium stanieri</name>
    <dbReference type="NCBI Taxonomy" id="49186"/>
    <lineage>
        <taxon>Bacteria</taxon>
        <taxon>Pseudomonadati</taxon>
        <taxon>Pseudomonadota</taxon>
        <taxon>Gammaproteobacteria</taxon>
        <taxon>Oceanospirillales</taxon>
        <taxon>Oceanospirillaceae</taxon>
        <taxon>Marinobacterium</taxon>
    </lineage>
</organism>
<proteinExistence type="predicted"/>
<evidence type="ECO:0000313" key="4">
    <source>
        <dbReference type="Proteomes" id="UP000186895"/>
    </source>
</evidence>
<keyword evidence="4" id="KW-1185">Reference proteome</keyword>
<feature type="signal peptide" evidence="2">
    <location>
        <begin position="1"/>
        <end position="23"/>
    </location>
</feature>
<dbReference type="AlphaFoldDB" id="A0A1N6X7R5"/>
<dbReference type="RefSeq" id="WP_076465973.1">
    <property type="nucleotide sequence ID" value="NZ_FTMN01000013.1"/>
</dbReference>
<evidence type="ECO:0000256" key="2">
    <source>
        <dbReference type="SAM" id="SignalP"/>
    </source>
</evidence>
<dbReference type="EMBL" id="FTMN01000013">
    <property type="protein sequence ID" value="SIQ98365.1"/>
    <property type="molecule type" value="Genomic_DNA"/>
</dbReference>
<reference evidence="3 4" key="1">
    <citation type="submission" date="2017-01" db="EMBL/GenBank/DDBJ databases">
        <authorList>
            <person name="Mah S.A."/>
            <person name="Swanson W.J."/>
            <person name="Moy G.W."/>
            <person name="Vacquier V.D."/>
        </authorList>
    </citation>
    <scope>NUCLEOTIDE SEQUENCE [LARGE SCALE GENOMIC DNA]</scope>
    <source>
        <strain evidence="3 4">DSM 7027</strain>
    </source>
</reference>
<gene>
    <name evidence="3" type="ORF">SAMN05421647_1133</name>
</gene>
<evidence type="ECO:0000256" key="1">
    <source>
        <dbReference type="SAM" id="MobiDB-lite"/>
    </source>
</evidence>
<keyword evidence="2" id="KW-0732">Signal</keyword>
<feature type="region of interest" description="Disordered" evidence="1">
    <location>
        <begin position="25"/>
        <end position="44"/>
    </location>
</feature>
<feature type="chain" id="PRO_5013020780" description="Adhesin" evidence="2">
    <location>
        <begin position="24"/>
        <end position="400"/>
    </location>
</feature>
<feature type="compositionally biased region" description="Basic and acidic residues" evidence="1">
    <location>
        <begin position="26"/>
        <end position="40"/>
    </location>
</feature>
<protein>
    <recommendedName>
        <fullName evidence="5">Adhesin</fullName>
    </recommendedName>
</protein>